<dbReference type="AlphaFoldDB" id="A0A4V6KN26"/>
<dbReference type="PANTHER" id="PTHR44591:SF3">
    <property type="entry name" value="RESPONSE REGULATORY DOMAIN-CONTAINING PROTEIN"/>
    <property type="match status" value="1"/>
</dbReference>
<dbReference type="SUPFAM" id="SSF52172">
    <property type="entry name" value="CheY-like"/>
    <property type="match status" value="1"/>
</dbReference>
<evidence type="ECO:0000256" key="1">
    <source>
        <dbReference type="ARBA" id="ARBA00022553"/>
    </source>
</evidence>
<dbReference type="Gene3D" id="3.40.50.2300">
    <property type="match status" value="1"/>
</dbReference>
<dbReference type="PANTHER" id="PTHR44591">
    <property type="entry name" value="STRESS RESPONSE REGULATOR PROTEIN 1"/>
    <property type="match status" value="1"/>
</dbReference>
<feature type="modified residue" description="4-aspartylphosphate" evidence="2">
    <location>
        <position position="38"/>
    </location>
</feature>
<feature type="domain" description="Response regulatory" evidence="3">
    <location>
        <begin position="1"/>
        <end position="105"/>
    </location>
</feature>
<keyword evidence="1 2" id="KW-0597">Phosphoprotein</keyword>
<dbReference type="InterPro" id="IPR001789">
    <property type="entry name" value="Sig_transdc_resp-reg_receiver"/>
</dbReference>
<organism evidence="4">
    <name type="scientific">Serratia fonticola</name>
    <dbReference type="NCBI Taxonomy" id="47917"/>
    <lineage>
        <taxon>Bacteria</taxon>
        <taxon>Pseudomonadati</taxon>
        <taxon>Pseudomonadota</taxon>
        <taxon>Gammaproteobacteria</taxon>
        <taxon>Enterobacterales</taxon>
        <taxon>Yersiniaceae</taxon>
        <taxon>Serratia</taxon>
    </lineage>
</organism>
<dbReference type="PROSITE" id="PS50110">
    <property type="entry name" value="RESPONSE_REGULATORY"/>
    <property type="match status" value="1"/>
</dbReference>
<dbReference type="Pfam" id="PF00072">
    <property type="entry name" value="Response_reg"/>
    <property type="match status" value="1"/>
</dbReference>
<dbReference type="SMART" id="SM00448">
    <property type="entry name" value="REC"/>
    <property type="match status" value="1"/>
</dbReference>
<proteinExistence type="predicted"/>
<accession>A0A4V6KN26</accession>
<sequence>MAFIALLDKLGYQYELCDSSERALQKLLRRPYDALLLDLQMPGIDGVAVAQQLRDQRGPNRNIPIIGISAYTPELLPSEQRAMFDDYLMKPVRMEALSTSLTSLFVTTD</sequence>
<gene>
    <name evidence="4" type="primary">rpfC</name>
    <name evidence="4" type="ORF">NCTC12965_02535</name>
</gene>
<dbReference type="InterPro" id="IPR011006">
    <property type="entry name" value="CheY-like_superfamily"/>
</dbReference>
<dbReference type="EC" id="2.7.13.3" evidence="4"/>
<dbReference type="CDD" id="cd17546">
    <property type="entry name" value="REC_hyHK_CKI1_RcsC-like"/>
    <property type="match status" value="1"/>
</dbReference>
<protein>
    <submittedName>
        <fullName evidence="4">Sensory/regulatory protein RpfC</fullName>
        <ecNumber evidence="4">2.7.13.3</ecNumber>
    </submittedName>
</protein>
<dbReference type="GO" id="GO:0004673">
    <property type="term" value="F:protein histidine kinase activity"/>
    <property type="evidence" value="ECO:0007669"/>
    <property type="project" value="UniProtKB-EC"/>
</dbReference>
<dbReference type="InterPro" id="IPR050595">
    <property type="entry name" value="Bact_response_regulator"/>
</dbReference>
<reference evidence="4" key="1">
    <citation type="submission" date="2019-05" db="EMBL/GenBank/DDBJ databases">
        <authorList>
            <consortium name="Pathogen Informatics"/>
        </authorList>
    </citation>
    <scope>NUCLEOTIDE SEQUENCE [LARGE SCALE GENOMIC DNA]</scope>
    <source>
        <strain evidence="4">NCTC12965</strain>
    </source>
</reference>
<dbReference type="GO" id="GO:0000160">
    <property type="term" value="P:phosphorelay signal transduction system"/>
    <property type="evidence" value="ECO:0007669"/>
    <property type="project" value="InterPro"/>
</dbReference>
<evidence type="ECO:0000256" key="2">
    <source>
        <dbReference type="PROSITE-ProRule" id="PRU00169"/>
    </source>
</evidence>
<evidence type="ECO:0000259" key="3">
    <source>
        <dbReference type="PROSITE" id="PS50110"/>
    </source>
</evidence>
<name>A0A4V6KN26_SERFO</name>
<evidence type="ECO:0000313" key="4">
    <source>
        <dbReference type="EMBL" id="VTR27368.1"/>
    </source>
</evidence>
<keyword evidence="4" id="KW-0808">Transferase</keyword>
<dbReference type="EMBL" id="CABEEZ010000051">
    <property type="protein sequence ID" value="VTR27368.1"/>
    <property type="molecule type" value="Genomic_DNA"/>
</dbReference>